<dbReference type="Pfam" id="PF03129">
    <property type="entry name" value="HGTP_anticodon"/>
    <property type="match status" value="1"/>
</dbReference>
<dbReference type="InterPro" id="IPR036621">
    <property type="entry name" value="Anticodon-bd_dom_sf"/>
</dbReference>
<organism evidence="15 18">
    <name type="scientific">Pseudobutyrivibrio ruminis</name>
    <dbReference type="NCBI Taxonomy" id="46206"/>
    <lineage>
        <taxon>Bacteria</taxon>
        <taxon>Bacillati</taxon>
        <taxon>Bacillota</taxon>
        <taxon>Clostridia</taxon>
        <taxon>Lachnospirales</taxon>
        <taxon>Lachnospiraceae</taxon>
        <taxon>Pseudobutyrivibrio</taxon>
    </lineage>
</organism>
<evidence type="ECO:0000256" key="1">
    <source>
        <dbReference type="ARBA" id="ARBA00008226"/>
    </source>
</evidence>
<reference evidence="15" key="1">
    <citation type="submission" date="2017-10" db="EMBL/GenBank/DDBJ databases">
        <title>Resolving the taxonomy of Roseburia spp., Eubacterium rectale and Agathobacter spp. through phylogenomic analysis.</title>
        <authorList>
            <person name="Sheridan P.O."/>
            <person name="Walker A.W."/>
            <person name="Duncan S.H."/>
            <person name="Scott K.P."/>
            <person name="Toole P.W.O."/>
            <person name="Luis P."/>
            <person name="Flint H.J."/>
        </authorList>
    </citation>
    <scope>NUCLEOTIDE SEQUENCE [LARGE SCALE GENOMIC DNA]</scope>
    <source>
        <strain evidence="16">JK10</strain>
        <strain evidence="15">JK626</strain>
    </source>
</reference>
<dbReference type="PRINTS" id="PR01047">
    <property type="entry name" value="TRNASYNTHTHR"/>
</dbReference>
<dbReference type="RefSeq" id="WP_090150602.1">
    <property type="nucleotide sequence ID" value="NZ_PDYF01000011.1"/>
</dbReference>
<keyword evidence="10 13" id="KW-0648">Protein biosynthesis</keyword>
<keyword evidence="6 13" id="KW-0547">Nucleotide-binding</keyword>
<evidence type="ECO:0000256" key="8">
    <source>
        <dbReference type="ARBA" id="ARBA00022840"/>
    </source>
</evidence>
<dbReference type="STRING" id="46206.SAMN02910377_01246"/>
<dbReference type="GO" id="GO:0016740">
    <property type="term" value="F:transferase activity"/>
    <property type="evidence" value="ECO:0007669"/>
    <property type="project" value="UniProtKB-ARBA"/>
</dbReference>
<dbReference type="InterPro" id="IPR002320">
    <property type="entry name" value="Thr-tRNA-ligase_IIa"/>
</dbReference>
<dbReference type="PROSITE" id="PS50862">
    <property type="entry name" value="AA_TRNA_LIGASE_II"/>
    <property type="match status" value="1"/>
</dbReference>
<dbReference type="SUPFAM" id="SSF55186">
    <property type="entry name" value="ThrRS/AlaRS common domain"/>
    <property type="match status" value="1"/>
</dbReference>
<dbReference type="InterPro" id="IPR012947">
    <property type="entry name" value="tRNA_SAD"/>
</dbReference>
<dbReference type="GO" id="GO:0004829">
    <property type="term" value="F:threonine-tRNA ligase activity"/>
    <property type="evidence" value="ECO:0007669"/>
    <property type="project" value="UniProtKB-UniRule"/>
</dbReference>
<evidence type="ECO:0000313" key="16">
    <source>
        <dbReference type="EMBL" id="PHU39957.1"/>
    </source>
</evidence>
<dbReference type="InterPro" id="IPR045864">
    <property type="entry name" value="aa-tRNA-synth_II/BPL/LPL"/>
</dbReference>
<evidence type="ECO:0000256" key="3">
    <source>
        <dbReference type="ARBA" id="ARBA00022555"/>
    </source>
</evidence>
<comment type="similarity">
    <text evidence="1 13">Belongs to the class-II aminoacyl-tRNA synthetase family.</text>
</comment>
<dbReference type="PANTHER" id="PTHR11451:SF56">
    <property type="entry name" value="THREONINE--TRNA LIGASE 1"/>
    <property type="match status" value="1"/>
</dbReference>
<accession>A0A2G3DV09</accession>
<evidence type="ECO:0000256" key="13">
    <source>
        <dbReference type="HAMAP-Rule" id="MF_00184"/>
    </source>
</evidence>
<reference evidence="15" key="2">
    <citation type="submission" date="2017-10" db="EMBL/GenBank/DDBJ databases">
        <authorList>
            <person name="Banno H."/>
            <person name="Chua N.-H."/>
        </authorList>
    </citation>
    <scope>NUCLEOTIDE SEQUENCE [LARGE SCALE GENOMIC DNA]</scope>
    <source>
        <strain evidence="16">JK10</strain>
        <strain evidence="15">JK626</strain>
    </source>
</reference>
<dbReference type="SUPFAM" id="SSF52954">
    <property type="entry name" value="Class II aaRS ABD-related"/>
    <property type="match status" value="1"/>
</dbReference>
<feature type="domain" description="Aminoacyl-transfer RNA synthetases class-II family profile" evidence="14">
    <location>
        <begin position="171"/>
        <end position="481"/>
    </location>
</feature>
<dbReference type="GO" id="GO:0000049">
    <property type="term" value="F:tRNA binding"/>
    <property type="evidence" value="ECO:0007669"/>
    <property type="project" value="UniProtKB-KW"/>
</dbReference>
<evidence type="ECO:0000259" key="14">
    <source>
        <dbReference type="PROSITE" id="PS50862"/>
    </source>
</evidence>
<protein>
    <recommendedName>
        <fullName evidence="13">Threonine--tRNA ligase</fullName>
        <ecNumber evidence="13">6.1.1.3</ecNumber>
    </recommendedName>
    <alternativeName>
        <fullName evidence="13">Threonyl-tRNA synthetase</fullName>
        <shortName evidence="13">ThrRS</shortName>
    </alternativeName>
</protein>
<evidence type="ECO:0000256" key="6">
    <source>
        <dbReference type="ARBA" id="ARBA00022741"/>
    </source>
</evidence>
<keyword evidence="4 13" id="KW-0436">Ligase</keyword>
<comment type="subunit">
    <text evidence="13">Homodimer.</text>
</comment>
<dbReference type="AlphaFoldDB" id="A0A2G3DV09"/>
<dbReference type="SUPFAM" id="SSF55681">
    <property type="entry name" value="Class II aaRS and biotin synthetases"/>
    <property type="match status" value="1"/>
</dbReference>
<dbReference type="Gene3D" id="3.30.980.10">
    <property type="entry name" value="Threonyl-trna Synthetase, Chain A, domain 2"/>
    <property type="match status" value="1"/>
</dbReference>
<keyword evidence="2 13" id="KW-0963">Cytoplasm</keyword>
<keyword evidence="11 13" id="KW-0030">Aminoacyl-tRNA synthetase</keyword>
<keyword evidence="8 13" id="KW-0067">ATP-binding</keyword>
<feature type="binding site" evidence="13">
    <location>
        <position position="328"/>
    </location>
    <ligand>
        <name>Zn(2+)</name>
        <dbReference type="ChEBI" id="CHEBI:29105"/>
        <note>catalytic</note>
    </ligand>
</feature>
<evidence type="ECO:0000313" key="18">
    <source>
        <dbReference type="Proteomes" id="UP000225889"/>
    </source>
</evidence>
<dbReference type="Gene3D" id="3.30.930.10">
    <property type="entry name" value="Bira Bifunctional Protein, Domain 2"/>
    <property type="match status" value="1"/>
</dbReference>
<comment type="caution">
    <text evidence="15">The sequence shown here is derived from an EMBL/GenBank/DDBJ whole genome shotgun (WGS) entry which is preliminary data.</text>
</comment>
<dbReference type="EMBL" id="PDYF01000011">
    <property type="protein sequence ID" value="PHU34842.1"/>
    <property type="molecule type" value="Genomic_DNA"/>
</dbReference>
<evidence type="ECO:0000256" key="11">
    <source>
        <dbReference type="ARBA" id="ARBA00023146"/>
    </source>
</evidence>
<dbReference type="PANTHER" id="PTHR11451">
    <property type="entry name" value="THREONINE-TRNA LIGASE"/>
    <property type="match status" value="1"/>
</dbReference>
<comment type="caution">
    <text evidence="13">Lacks conserved residue(s) required for the propagation of feature annotation.</text>
</comment>
<dbReference type="InterPro" id="IPR004154">
    <property type="entry name" value="Anticodon-bd"/>
</dbReference>
<dbReference type="GO" id="GO:0005737">
    <property type="term" value="C:cytoplasm"/>
    <property type="evidence" value="ECO:0007669"/>
    <property type="project" value="UniProtKB-SubCell"/>
</dbReference>
<dbReference type="Gene3D" id="3.40.50.800">
    <property type="entry name" value="Anticodon-binding domain"/>
    <property type="match status" value="1"/>
</dbReference>
<keyword evidence="7 13" id="KW-0862">Zinc</keyword>
<comment type="subcellular location">
    <subcellularLocation>
        <location evidence="13">Cytoplasm</location>
    </subcellularLocation>
</comment>
<evidence type="ECO:0000256" key="12">
    <source>
        <dbReference type="ARBA" id="ARBA00049515"/>
    </source>
</evidence>
<keyword evidence="5 13" id="KW-0479">Metal-binding</keyword>
<evidence type="ECO:0000256" key="7">
    <source>
        <dbReference type="ARBA" id="ARBA00022833"/>
    </source>
</evidence>
<proteinExistence type="inferred from homology"/>
<evidence type="ECO:0000256" key="5">
    <source>
        <dbReference type="ARBA" id="ARBA00022723"/>
    </source>
</evidence>
<keyword evidence="17" id="KW-1185">Reference proteome</keyword>
<dbReference type="GO" id="GO:0140096">
    <property type="term" value="F:catalytic activity, acting on a protein"/>
    <property type="evidence" value="ECO:0007669"/>
    <property type="project" value="UniProtKB-ARBA"/>
</dbReference>
<name>A0A2G3DV09_9FIRM</name>
<comment type="cofactor">
    <cofactor evidence="13">
        <name>Zn(2+)</name>
        <dbReference type="ChEBI" id="CHEBI:29105"/>
    </cofactor>
    <text evidence="13">Binds 1 zinc ion per subunit.</text>
</comment>
<dbReference type="FunFam" id="3.30.980.10:FF:000005">
    <property type="entry name" value="Threonyl-tRNA synthetase, mitochondrial"/>
    <property type="match status" value="1"/>
</dbReference>
<dbReference type="SMART" id="SM00863">
    <property type="entry name" value="tRNA_SAD"/>
    <property type="match status" value="1"/>
</dbReference>
<dbReference type="Gene3D" id="3.30.54.20">
    <property type="match status" value="1"/>
</dbReference>
<keyword evidence="3 13" id="KW-0820">tRNA-binding</keyword>
<dbReference type="Pfam" id="PF00587">
    <property type="entry name" value="tRNA-synt_2b"/>
    <property type="match status" value="1"/>
</dbReference>
<dbReference type="EMBL" id="PDYH01000033">
    <property type="protein sequence ID" value="PHU39957.1"/>
    <property type="molecule type" value="Genomic_DNA"/>
</dbReference>
<keyword evidence="9 13" id="KW-0694">RNA-binding</keyword>
<dbReference type="InterPro" id="IPR006195">
    <property type="entry name" value="aa-tRNA-synth_II"/>
</dbReference>
<dbReference type="Proteomes" id="UP000225889">
    <property type="component" value="Unassembled WGS sequence"/>
</dbReference>
<dbReference type="InterPro" id="IPR047246">
    <property type="entry name" value="ThrRS_anticodon"/>
</dbReference>
<dbReference type="NCBIfam" id="TIGR00418">
    <property type="entry name" value="thrS"/>
    <property type="match status" value="1"/>
</dbReference>
<gene>
    <name evidence="13" type="primary">thrS</name>
    <name evidence="16" type="ORF">CSX00_08610</name>
    <name evidence="15" type="ORF">CSX01_05755</name>
</gene>
<feature type="binding site" evidence="13">
    <location>
        <position position="277"/>
    </location>
    <ligand>
        <name>Zn(2+)</name>
        <dbReference type="ChEBI" id="CHEBI:29105"/>
        <note>catalytic</note>
    </ligand>
</feature>
<dbReference type="GO" id="GO:0046872">
    <property type="term" value="F:metal ion binding"/>
    <property type="evidence" value="ECO:0007669"/>
    <property type="project" value="UniProtKB-KW"/>
</dbReference>
<feature type="binding site" evidence="13">
    <location>
        <position position="458"/>
    </location>
    <ligand>
        <name>Zn(2+)</name>
        <dbReference type="ChEBI" id="CHEBI:29105"/>
        <note>catalytic</note>
    </ligand>
</feature>
<comment type="catalytic activity">
    <reaction evidence="12 13">
        <text>tRNA(Thr) + L-threonine + ATP = L-threonyl-tRNA(Thr) + AMP + diphosphate + H(+)</text>
        <dbReference type="Rhea" id="RHEA:24624"/>
        <dbReference type="Rhea" id="RHEA-COMP:9670"/>
        <dbReference type="Rhea" id="RHEA-COMP:9704"/>
        <dbReference type="ChEBI" id="CHEBI:15378"/>
        <dbReference type="ChEBI" id="CHEBI:30616"/>
        <dbReference type="ChEBI" id="CHEBI:33019"/>
        <dbReference type="ChEBI" id="CHEBI:57926"/>
        <dbReference type="ChEBI" id="CHEBI:78442"/>
        <dbReference type="ChEBI" id="CHEBI:78534"/>
        <dbReference type="ChEBI" id="CHEBI:456215"/>
        <dbReference type="EC" id="6.1.1.3"/>
    </reaction>
</comment>
<dbReference type="FunFam" id="3.40.50.800:FF:000001">
    <property type="entry name" value="Threonine--tRNA ligase"/>
    <property type="match status" value="1"/>
</dbReference>
<dbReference type="EC" id="6.1.1.3" evidence="13"/>
<dbReference type="FunFam" id="3.30.930.10:FF:000002">
    <property type="entry name" value="Threonine--tRNA ligase"/>
    <property type="match status" value="1"/>
</dbReference>
<dbReference type="Proteomes" id="UP000224317">
    <property type="component" value="Unassembled WGS sequence"/>
</dbReference>
<dbReference type="InterPro" id="IPR002314">
    <property type="entry name" value="aa-tRNA-synt_IIb"/>
</dbReference>
<dbReference type="Pfam" id="PF07973">
    <property type="entry name" value="tRNA_SAD"/>
    <property type="match status" value="1"/>
</dbReference>
<dbReference type="InterPro" id="IPR033728">
    <property type="entry name" value="ThrRS_core"/>
</dbReference>
<sequence>MVNFKEDEALNTLNHSCAHMMAQAVKHLYPNAKFWVGPVVEEGFYYDMDLGDVMLTDEDIAKIEKEMKKVAKSGCKIYRREISKAEALEMFKDDPYKIDLINNMDENTQTISCYDQGDFTDLCRGPHVDNVKLCRYFKLIKHSGAYWKGDAENQVLNRVYGVCFPTQEQLDEHLALLEEAKERDHRKIGKDMQLFMADDLIGRGLPMYLPNGYTIWTELENYIRNKERKLGYLHVMTPCVGTVQLYQTSGHWDHYKENMFPAMEVEGENFVLRPMNCPHHMRIFANRPHSYKELPIRIAEIAHDFRFESSGTLKGIERGRHFCQNDSHIFCTQDQIKSEVKSVCDLIFSTYEDFGITDYRCVLSLRDPADTKKYHQDDAMWNTAEQALRETLTEIGIEFTEEIGEAAFYGPKLDVNVKPAIGNEITLSTCQLDFCLPAKFDLTYTDADSNKQTPVVIHRAILGSLDRFMAYILEETKGNLPLWLAPTQVKVLPVKNDDDELNAYSQKLVDALNDADVRVEFDTRSEKLGYKMREAQIQKVPYLAVLGKNEEADGTVSYRLHGEQGTTTVKFDEFVELIVNEIKTKGRK</sequence>
<evidence type="ECO:0000256" key="9">
    <source>
        <dbReference type="ARBA" id="ARBA00022884"/>
    </source>
</evidence>
<evidence type="ECO:0000256" key="10">
    <source>
        <dbReference type="ARBA" id="ARBA00022917"/>
    </source>
</evidence>
<evidence type="ECO:0000313" key="17">
    <source>
        <dbReference type="Proteomes" id="UP000224317"/>
    </source>
</evidence>
<evidence type="ECO:0000313" key="15">
    <source>
        <dbReference type="EMBL" id="PHU34842.1"/>
    </source>
</evidence>
<evidence type="ECO:0000256" key="4">
    <source>
        <dbReference type="ARBA" id="ARBA00022598"/>
    </source>
</evidence>
<dbReference type="GO" id="GO:0006435">
    <property type="term" value="P:threonyl-tRNA aminoacylation"/>
    <property type="evidence" value="ECO:0007669"/>
    <property type="project" value="UniProtKB-UniRule"/>
</dbReference>
<dbReference type="HAMAP" id="MF_00184">
    <property type="entry name" value="Thr_tRNA_synth"/>
    <property type="match status" value="1"/>
</dbReference>
<evidence type="ECO:0000256" key="2">
    <source>
        <dbReference type="ARBA" id="ARBA00022490"/>
    </source>
</evidence>
<dbReference type="CDD" id="cd00771">
    <property type="entry name" value="ThrRS_core"/>
    <property type="match status" value="1"/>
</dbReference>
<dbReference type="GO" id="GO:0005524">
    <property type="term" value="F:ATP binding"/>
    <property type="evidence" value="ECO:0007669"/>
    <property type="project" value="UniProtKB-UniRule"/>
</dbReference>
<dbReference type="InterPro" id="IPR018163">
    <property type="entry name" value="Thr/Ala-tRNA-synth_IIc_edit"/>
</dbReference>
<dbReference type="CDD" id="cd00860">
    <property type="entry name" value="ThrRS_anticodon"/>
    <property type="match status" value="1"/>
</dbReference>